<dbReference type="InterPro" id="IPR036398">
    <property type="entry name" value="CA_dom_sf"/>
</dbReference>
<gene>
    <name evidence="2" type="ORF">PPERSA_06345</name>
</gene>
<keyword evidence="3" id="KW-1185">Reference proteome</keyword>
<dbReference type="EMBL" id="LDAU01000157">
    <property type="protein sequence ID" value="KRX02150.1"/>
    <property type="molecule type" value="Genomic_DNA"/>
</dbReference>
<evidence type="ECO:0000313" key="3">
    <source>
        <dbReference type="Proteomes" id="UP000054937"/>
    </source>
</evidence>
<dbReference type="InterPro" id="IPR001148">
    <property type="entry name" value="CA_dom"/>
</dbReference>
<protein>
    <submittedName>
        <fullName evidence="2">Alpha carbonic anhydrase</fullName>
    </submittedName>
</protein>
<dbReference type="InParanoid" id="A0A0V0QJ17"/>
<dbReference type="Proteomes" id="UP000054937">
    <property type="component" value="Unassembled WGS sequence"/>
</dbReference>
<dbReference type="OrthoDB" id="5986706at2759"/>
<evidence type="ECO:0000313" key="2">
    <source>
        <dbReference type="EMBL" id="KRX02150.1"/>
    </source>
</evidence>
<reference evidence="2 3" key="1">
    <citation type="journal article" date="2015" name="Sci. Rep.">
        <title>Genome of the facultative scuticociliatosis pathogen Pseudocohnilembus persalinus provides insight into its virulence through horizontal gene transfer.</title>
        <authorList>
            <person name="Xiong J."/>
            <person name="Wang G."/>
            <person name="Cheng J."/>
            <person name="Tian M."/>
            <person name="Pan X."/>
            <person name="Warren A."/>
            <person name="Jiang C."/>
            <person name="Yuan D."/>
            <person name="Miao W."/>
        </authorList>
    </citation>
    <scope>NUCLEOTIDE SEQUENCE [LARGE SCALE GENOMIC DNA]</scope>
    <source>
        <strain evidence="2">36N120E</strain>
    </source>
</reference>
<proteinExistence type="predicted"/>
<dbReference type="SUPFAM" id="SSF51069">
    <property type="entry name" value="Carbonic anhydrase"/>
    <property type="match status" value="1"/>
</dbReference>
<dbReference type="PROSITE" id="PS51144">
    <property type="entry name" value="ALPHA_CA_2"/>
    <property type="match status" value="1"/>
</dbReference>
<accession>A0A0V0QJ17</accession>
<organism evidence="2 3">
    <name type="scientific">Pseudocohnilembus persalinus</name>
    <name type="common">Ciliate</name>
    <dbReference type="NCBI Taxonomy" id="266149"/>
    <lineage>
        <taxon>Eukaryota</taxon>
        <taxon>Sar</taxon>
        <taxon>Alveolata</taxon>
        <taxon>Ciliophora</taxon>
        <taxon>Intramacronucleata</taxon>
        <taxon>Oligohymenophorea</taxon>
        <taxon>Scuticociliatia</taxon>
        <taxon>Philasterida</taxon>
        <taxon>Pseudocohnilembidae</taxon>
        <taxon>Pseudocohnilembus</taxon>
    </lineage>
</organism>
<comment type="caution">
    <text evidence="2">The sequence shown here is derived from an EMBL/GenBank/DDBJ whole genome shotgun (WGS) entry which is preliminary data.</text>
</comment>
<name>A0A0V0QJ17_PSEPJ</name>
<dbReference type="AlphaFoldDB" id="A0A0V0QJ17"/>
<evidence type="ECO:0000259" key="1">
    <source>
        <dbReference type="PROSITE" id="PS51144"/>
    </source>
</evidence>
<feature type="domain" description="Alpha-carbonic anhydrase" evidence="1">
    <location>
        <begin position="12"/>
        <end position="189"/>
    </location>
</feature>
<dbReference type="Gene3D" id="3.10.200.10">
    <property type="entry name" value="Alpha carbonic anhydrase"/>
    <property type="match status" value="1"/>
</dbReference>
<sequence length="189" mass="21267">MVILINVINTASTVDYTKGGDNWTGKCSSGELQSPLDIVEYSNTCENSMVLDIVYYNEMKDVTMDYTYALIINVPDGTSAADIYATDVDGNLYGYELESIIVHSPAEHKIDGDEFDVEVQLKGKLKDEYSSDYEYGIISLLFQENQESENVLQKTNLILIVNIILIRVVKPFLVVLKMQIGTYIKILQI</sequence>